<organism evidence="1 2">
    <name type="scientific">Invertebrate iridovirus 25</name>
    <dbReference type="NCBI Taxonomy" id="1301280"/>
    <lineage>
        <taxon>Viruses</taxon>
        <taxon>Varidnaviria</taxon>
        <taxon>Bamfordvirae</taxon>
        <taxon>Nucleocytoviricota</taxon>
        <taxon>Megaviricetes</taxon>
        <taxon>Pimascovirales</taxon>
        <taxon>Pimascovirales incertae sedis</taxon>
        <taxon>Iridoviridae</taxon>
        <taxon>Betairidovirinae</taxon>
        <taxon>Chloriridovirus</taxon>
        <taxon>Chloriridovirus simulium2</taxon>
    </lineage>
</organism>
<keyword evidence="2" id="KW-1185">Reference proteome</keyword>
<accession>W8W1K0</accession>
<dbReference type="GeneID" id="18501462"/>
<dbReference type="KEGG" id="vg:18501462"/>
<dbReference type="RefSeq" id="YP_009010623.1">
    <property type="nucleotide sequence ID" value="NC_023613.1"/>
</dbReference>
<gene>
    <name evidence="1" type="primary">090R</name>
    <name evidence="1" type="ORF">IIV25_090R</name>
</gene>
<name>W8W1K0_9VIRU</name>
<dbReference type="EMBL" id="HF920635">
    <property type="protein sequence ID" value="CCV02108.1"/>
    <property type="molecule type" value="Genomic_DNA"/>
</dbReference>
<dbReference type="Proteomes" id="UP000097612">
    <property type="component" value="Segment"/>
</dbReference>
<evidence type="ECO:0000313" key="2">
    <source>
        <dbReference type="Proteomes" id="UP000097612"/>
    </source>
</evidence>
<sequence>MFECTYCDLTFETKSLWCAHQKTKKCTVHRNIGFVCRKCFQTIKGYDNVVKHTSECEENIKDDLSMITSLLKSLSTTLTFDIVYNERDNEGVINFKKVCNYTHPTKLECGISVPLKMYLFTKTLNKYTDLQLLGSHHLYISDIGNKIVRLSDAFQFMSVKYGFIELLNIIFLQSKVQSCFMCKDGTTYILGKVQCQNADNQKWFGDTFNLKEGESVVKCVWYRDPDLKQFFNYLKPLLKDILNLYLQLGNWCCKQKKIKLYSKSSQRYISDKDMSASGKIISEVMAEYNFTNLIDNIQKLEDYNTFYTTFTSLLKNSESKGLIMYTNIQHVFKDDLLPSPTGFEEFSLMCMNNPEYSGKNYDYLMDYILPQSEKLIFRSKE</sequence>
<evidence type="ECO:0000313" key="1">
    <source>
        <dbReference type="EMBL" id="CCV02108.1"/>
    </source>
</evidence>
<proteinExistence type="predicted"/>
<dbReference type="OrthoDB" id="11188at10239"/>
<protein>
    <submittedName>
        <fullName evidence="1">Uncharacterized protein</fullName>
    </submittedName>
</protein>
<reference evidence="1 2" key="1">
    <citation type="journal article" date="2013" name="Arch. Virol.">
        <title>Complete genome sequence of invertebrate iridovirus IIV-25 isolated from a blackfly larva.</title>
        <authorList>
            <person name="Piegu B."/>
            <person name="Guizard S."/>
            <person name="Spears T."/>
            <person name="Cruaud C."/>
            <person name="Couloux A."/>
            <person name="Bideshi D.K."/>
            <person name="Federici B.A."/>
            <person name="Bigot Y."/>
        </authorList>
    </citation>
    <scope>NUCLEOTIDE SEQUENCE [LARGE SCALE GENOMIC DNA]</scope>
</reference>